<accession>E9S8J4</accession>
<dbReference type="GO" id="GO:0009100">
    <property type="term" value="P:glycoprotein metabolic process"/>
    <property type="evidence" value="ECO:0007669"/>
    <property type="project" value="UniProtKB-ARBA"/>
</dbReference>
<dbReference type="PANTHER" id="PTHR43404:SF2">
    <property type="entry name" value="LIPOPOLYSACCHARIDE CHOLINEPHOSPHOTRANSFERASE LICD"/>
    <property type="match status" value="1"/>
</dbReference>
<dbReference type="RefSeq" id="WP_002847276.1">
    <property type="nucleotide sequence ID" value="NZ_ADKM02000024.1"/>
</dbReference>
<proteinExistence type="predicted"/>
<dbReference type="Proteomes" id="UP000004259">
    <property type="component" value="Unassembled WGS sequence"/>
</dbReference>
<dbReference type="InterPro" id="IPR052942">
    <property type="entry name" value="LPS_cholinephosphotransferase"/>
</dbReference>
<feature type="domain" description="LicD/FKTN/FKRP nucleotidyltransferase" evidence="1">
    <location>
        <begin position="24"/>
        <end position="254"/>
    </location>
</feature>
<protein>
    <submittedName>
        <fullName evidence="2">LICD family protein</fullName>
    </submittedName>
</protein>
<reference evidence="2 3" key="1">
    <citation type="submission" date="2011-02" db="EMBL/GenBank/DDBJ databases">
        <authorList>
            <person name="Nelson K.E."/>
            <person name="Sutton G."/>
            <person name="Torralba M."/>
            <person name="Durkin S."/>
            <person name="Harkins D."/>
            <person name="Montgomery R."/>
            <person name="Ziemer C."/>
            <person name="Klaassens E."/>
            <person name="Ocuiv P."/>
            <person name="Morrison M."/>
        </authorList>
    </citation>
    <scope>NUCLEOTIDE SEQUENCE [LARGE SCALE GENOMIC DNA]</scope>
    <source>
        <strain evidence="2 3">8</strain>
    </source>
</reference>
<dbReference type="InterPro" id="IPR007074">
    <property type="entry name" value="LicD/FKTN/FKRP_NTP_transf"/>
</dbReference>
<evidence type="ECO:0000259" key="1">
    <source>
        <dbReference type="Pfam" id="PF04991"/>
    </source>
</evidence>
<dbReference type="EMBL" id="ADKM02000024">
    <property type="protein sequence ID" value="EGC04384.1"/>
    <property type="molecule type" value="Genomic_DNA"/>
</dbReference>
<gene>
    <name evidence="2" type="ORF">CUS_5333</name>
</gene>
<evidence type="ECO:0000313" key="2">
    <source>
        <dbReference type="EMBL" id="EGC04384.1"/>
    </source>
</evidence>
<dbReference type="eggNOG" id="COG3475">
    <property type="taxonomic scope" value="Bacteria"/>
</dbReference>
<dbReference type="STRING" id="246199.CUS_5333"/>
<evidence type="ECO:0000313" key="3">
    <source>
        <dbReference type="Proteomes" id="UP000004259"/>
    </source>
</evidence>
<keyword evidence="3" id="KW-1185">Reference proteome</keyword>
<comment type="caution">
    <text evidence="2">The sequence shown here is derived from an EMBL/GenBank/DDBJ whole genome shotgun (WGS) entry which is preliminary data.</text>
</comment>
<sequence>MSNIDLKKIWDVELDLLAKLKEICNKYDLRYCASSGTLLGAASHKGFIPWDDDIDVFLPWADYKKLLEVAPKECSYPFFFQSFLNEEDGETSASRLRRSDTTGFTKWEYENVGSNYDKGIFIDIFPLFYVPESKDDQAAQKETIMFFWKCIRGHDALVQINRNRTPNPDYEKYIMYYKCVSKSMTIRDIKWAYLNACAIDDRPTSIVGATSSRVHLDSLMWEASLYEEYIDLPFENTTIKVPKNYESVLDKQYGDWRTPVQNGSRHEMVVIDTETPWREFDMSVI</sequence>
<dbReference type="AlphaFoldDB" id="E9S8J4"/>
<dbReference type="PANTHER" id="PTHR43404">
    <property type="entry name" value="LIPOPOLYSACCHARIDE CHOLINEPHOSPHOTRANSFERASE LICD"/>
    <property type="match status" value="1"/>
</dbReference>
<dbReference type="Pfam" id="PF04991">
    <property type="entry name" value="LicD"/>
    <property type="match status" value="1"/>
</dbReference>
<organism evidence="2 3">
    <name type="scientific">Ruminococcus albus 8</name>
    <dbReference type="NCBI Taxonomy" id="246199"/>
    <lineage>
        <taxon>Bacteria</taxon>
        <taxon>Bacillati</taxon>
        <taxon>Bacillota</taxon>
        <taxon>Clostridia</taxon>
        <taxon>Eubacteriales</taxon>
        <taxon>Oscillospiraceae</taxon>
        <taxon>Ruminococcus</taxon>
    </lineage>
</organism>
<name>E9S8J4_RUMAL</name>